<keyword evidence="3" id="KW-1185">Reference proteome</keyword>
<dbReference type="PANTHER" id="PTHR24148">
    <property type="entry name" value="ANKYRIN REPEAT DOMAIN-CONTAINING PROTEIN 39 HOMOLOG-RELATED"/>
    <property type="match status" value="1"/>
</dbReference>
<evidence type="ECO:0000313" key="2">
    <source>
        <dbReference type="EMBL" id="KAF2749206.1"/>
    </source>
</evidence>
<protein>
    <submittedName>
        <fullName evidence="2">HET-domain-containing protein</fullName>
    </submittedName>
</protein>
<dbReference type="OrthoDB" id="2157530at2759"/>
<dbReference type="Pfam" id="PF06985">
    <property type="entry name" value="HET"/>
    <property type="match status" value="1"/>
</dbReference>
<name>A0A6A6VHC0_9PLEO</name>
<dbReference type="EMBL" id="MU006567">
    <property type="protein sequence ID" value="KAF2749206.1"/>
    <property type="molecule type" value="Genomic_DNA"/>
</dbReference>
<reference evidence="2" key="1">
    <citation type="journal article" date="2020" name="Stud. Mycol.">
        <title>101 Dothideomycetes genomes: a test case for predicting lifestyles and emergence of pathogens.</title>
        <authorList>
            <person name="Haridas S."/>
            <person name="Albert R."/>
            <person name="Binder M."/>
            <person name="Bloem J."/>
            <person name="Labutti K."/>
            <person name="Salamov A."/>
            <person name="Andreopoulos B."/>
            <person name="Baker S."/>
            <person name="Barry K."/>
            <person name="Bills G."/>
            <person name="Bluhm B."/>
            <person name="Cannon C."/>
            <person name="Castanera R."/>
            <person name="Culley D."/>
            <person name="Daum C."/>
            <person name="Ezra D."/>
            <person name="Gonzalez J."/>
            <person name="Henrissat B."/>
            <person name="Kuo A."/>
            <person name="Liang C."/>
            <person name="Lipzen A."/>
            <person name="Lutzoni F."/>
            <person name="Magnuson J."/>
            <person name="Mondo S."/>
            <person name="Nolan M."/>
            <person name="Ohm R."/>
            <person name="Pangilinan J."/>
            <person name="Park H.-J."/>
            <person name="Ramirez L."/>
            <person name="Alfaro M."/>
            <person name="Sun H."/>
            <person name="Tritt A."/>
            <person name="Yoshinaga Y."/>
            <person name="Zwiers L.-H."/>
            <person name="Turgeon B."/>
            <person name="Goodwin S."/>
            <person name="Spatafora J."/>
            <person name="Crous P."/>
            <person name="Grigoriev I."/>
        </authorList>
    </citation>
    <scope>NUCLEOTIDE SEQUENCE</scope>
    <source>
        <strain evidence="2">CBS 119925</strain>
    </source>
</reference>
<gene>
    <name evidence="2" type="ORF">M011DRAFT_440791</name>
</gene>
<evidence type="ECO:0000313" key="3">
    <source>
        <dbReference type="Proteomes" id="UP000799440"/>
    </source>
</evidence>
<evidence type="ECO:0000259" key="1">
    <source>
        <dbReference type="Pfam" id="PF06985"/>
    </source>
</evidence>
<sequence>MSTTKPYKYRPLAPGEIRLLQLLPAITPDVHNDPIQLNIVHATVSGSTAPATFSEYEALSYVWGGERTETVYCDGCEIKATPNLVSALWRLRHHAKNLSLQRALWVDSICVNQDDTAERGHQVRLMRDIYSHATRVLIWLGDHTSVTEKLRRFKYGYLPYYTSDGETDNRSLRTRSKSVQEIWGAPWFERVWVIQEVVFAPKGLVMSGEEYVDWEQLVTAATWTRAAGDTVDDWRRSRSAAVLGIESLRTYIMRTTKLQNNRRGMGPSVSSPKDLLQLAHLFRSYSSTDPRDKIYAFIGLASALSWDRLASRIDPDYDRSVEDVFFNFARHVLETPYPLRLLQYLDGCRPQSSKLPSWVPDWRIPLKAPPLAHVLKPQFLLSDKGDFGQELPEQPDPHILTLQGVHVDHVDGLTDVGKAGVWNISLNVGQIRKVSFDSGSDEDTSANFIDWTMFTVKDPAEIYSGRRFMVTRKRVYGLCPAEACIGDEIVWFPGAQTLFLLRRQDNGDAVIVGDCHLRKDMLGLILGDDLNKSSYYRLR</sequence>
<organism evidence="2 3">
    <name type="scientific">Sporormia fimetaria CBS 119925</name>
    <dbReference type="NCBI Taxonomy" id="1340428"/>
    <lineage>
        <taxon>Eukaryota</taxon>
        <taxon>Fungi</taxon>
        <taxon>Dikarya</taxon>
        <taxon>Ascomycota</taxon>
        <taxon>Pezizomycotina</taxon>
        <taxon>Dothideomycetes</taxon>
        <taxon>Pleosporomycetidae</taxon>
        <taxon>Pleosporales</taxon>
        <taxon>Sporormiaceae</taxon>
        <taxon>Sporormia</taxon>
    </lineage>
</organism>
<feature type="domain" description="Heterokaryon incompatibility" evidence="1">
    <location>
        <begin position="56"/>
        <end position="196"/>
    </location>
</feature>
<dbReference type="InterPro" id="IPR010730">
    <property type="entry name" value="HET"/>
</dbReference>
<accession>A0A6A6VHC0</accession>
<dbReference type="AlphaFoldDB" id="A0A6A6VHC0"/>
<dbReference type="InterPro" id="IPR052895">
    <property type="entry name" value="HetReg/Transcr_Mod"/>
</dbReference>
<dbReference type="Proteomes" id="UP000799440">
    <property type="component" value="Unassembled WGS sequence"/>
</dbReference>
<dbReference type="PANTHER" id="PTHR24148:SF64">
    <property type="entry name" value="HETEROKARYON INCOMPATIBILITY DOMAIN-CONTAINING PROTEIN"/>
    <property type="match status" value="1"/>
</dbReference>
<proteinExistence type="predicted"/>